<dbReference type="Proteomes" id="UP000777482">
    <property type="component" value="Unassembled WGS sequence"/>
</dbReference>
<evidence type="ECO:0000313" key="5">
    <source>
        <dbReference type="EMBL" id="KAG0657651.1"/>
    </source>
</evidence>
<dbReference type="SMART" id="SM00360">
    <property type="entry name" value="RRM"/>
    <property type="match status" value="1"/>
</dbReference>
<dbReference type="Pfam" id="PF00076">
    <property type="entry name" value="RRM_1"/>
    <property type="match status" value="1"/>
</dbReference>
<dbReference type="GO" id="GO:0003729">
    <property type="term" value="F:mRNA binding"/>
    <property type="evidence" value="ECO:0007669"/>
    <property type="project" value="TreeGrafter"/>
</dbReference>
<evidence type="ECO:0000259" key="4">
    <source>
        <dbReference type="PROSITE" id="PS50102"/>
    </source>
</evidence>
<keyword evidence="1 2" id="KW-0694">RNA-binding</keyword>
<feature type="region of interest" description="Disordered" evidence="3">
    <location>
        <begin position="1"/>
        <end position="52"/>
    </location>
</feature>
<dbReference type="InterPro" id="IPR012677">
    <property type="entry name" value="Nucleotide-bd_a/b_plait_sf"/>
</dbReference>
<feature type="compositionally biased region" description="Basic residues" evidence="3">
    <location>
        <begin position="15"/>
        <end position="24"/>
    </location>
</feature>
<dbReference type="EMBL" id="PUHQ01000078">
    <property type="protein sequence ID" value="KAG0657651.1"/>
    <property type="molecule type" value="Genomic_DNA"/>
</dbReference>
<accession>A0A9P6VXA8</accession>
<organism evidence="5 6">
    <name type="scientific">Rhodotorula mucilaginosa</name>
    <name type="common">Yeast</name>
    <name type="synonym">Rhodotorula rubra</name>
    <dbReference type="NCBI Taxonomy" id="5537"/>
    <lineage>
        <taxon>Eukaryota</taxon>
        <taxon>Fungi</taxon>
        <taxon>Dikarya</taxon>
        <taxon>Basidiomycota</taxon>
        <taxon>Pucciniomycotina</taxon>
        <taxon>Microbotryomycetes</taxon>
        <taxon>Sporidiobolales</taxon>
        <taxon>Sporidiobolaceae</taxon>
        <taxon>Rhodotorula</taxon>
    </lineage>
</organism>
<evidence type="ECO:0000256" key="2">
    <source>
        <dbReference type="PROSITE-ProRule" id="PRU00176"/>
    </source>
</evidence>
<dbReference type="InterPro" id="IPR035979">
    <property type="entry name" value="RBD_domain_sf"/>
</dbReference>
<dbReference type="InterPro" id="IPR000504">
    <property type="entry name" value="RRM_dom"/>
</dbReference>
<dbReference type="AlphaFoldDB" id="A0A9P6VXA8"/>
<comment type="caution">
    <text evidence="5">The sequence shown here is derived from an EMBL/GenBank/DDBJ whole genome shotgun (WGS) entry which is preliminary data.</text>
</comment>
<feature type="domain" description="RRM" evidence="4">
    <location>
        <begin position="61"/>
        <end position="132"/>
    </location>
</feature>
<dbReference type="PROSITE" id="PS50102">
    <property type="entry name" value="RRM"/>
    <property type="match status" value="1"/>
</dbReference>
<dbReference type="Gene3D" id="3.30.70.330">
    <property type="match status" value="1"/>
</dbReference>
<evidence type="ECO:0000256" key="3">
    <source>
        <dbReference type="SAM" id="MobiDB-lite"/>
    </source>
</evidence>
<dbReference type="InterPro" id="IPR051229">
    <property type="entry name" value="ALYREF_mRNA_export"/>
</dbReference>
<reference evidence="5 6" key="1">
    <citation type="submission" date="2020-11" db="EMBL/GenBank/DDBJ databases">
        <title>Kefir isolates.</title>
        <authorList>
            <person name="Marcisauskas S."/>
            <person name="Kim Y."/>
            <person name="Blasche S."/>
        </authorList>
    </citation>
    <scope>NUCLEOTIDE SEQUENCE [LARGE SCALE GENOMIC DNA]</scope>
    <source>
        <strain evidence="5 6">KR</strain>
    </source>
</reference>
<evidence type="ECO:0000313" key="6">
    <source>
        <dbReference type="Proteomes" id="UP000777482"/>
    </source>
</evidence>
<dbReference type="SUPFAM" id="SSF54928">
    <property type="entry name" value="RNA-binding domain, RBD"/>
    <property type="match status" value="1"/>
</dbReference>
<dbReference type="OrthoDB" id="346839at2759"/>
<proteinExistence type="predicted"/>
<name>A0A9P6VXA8_RHOMI</name>
<evidence type="ECO:0000256" key="1">
    <source>
        <dbReference type="ARBA" id="ARBA00022884"/>
    </source>
</evidence>
<protein>
    <recommendedName>
        <fullName evidence="4">RRM domain-containing protein</fullName>
    </recommendedName>
</protein>
<dbReference type="PANTHER" id="PTHR19965:SF35">
    <property type="entry name" value="RNA ANNEALING PROTEIN YRA1"/>
    <property type="match status" value="1"/>
</dbReference>
<sequence>MNLDKPLDDIIGEKRKSRAPRRSRPAGGARKPSTGNVNNNNNGAAAAAPAPAVSGSVHVGDKIIVSGLPTDVNEAQVRELFQTTVGPLRSCVLTYDARGQFKGTATVHFRKAEHATKAYTEYNKRVVDGSGS</sequence>
<keyword evidence="6" id="KW-1185">Reference proteome</keyword>
<feature type="compositionally biased region" description="Basic and acidic residues" evidence="3">
    <location>
        <begin position="1"/>
        <end position="14"/>
    </location>
</feature>
<feature type="compositionally biased region" description="Low complexity" evidence="3">
    <location>
        <begin position="25"/>
        <end position="52"/>
    </location>
</feature>
<dbReference type="PANTHER" id="PTHR19965">
    <property type="entry name" value="RNA AND EXPORT FACTOR BINDING PROTEIN"/>
    <property type="match status" value="1"/>
</dbReference>
<dbReference type="GO" id="GO:0005634">
    <property type="term" value="C:nucleus"/>
    <property type="evidence" value="ECO:0007669"/>
    <property type="project" value="TreeGrafter"/>
</dbReference>
<gene>
    <name evidence="5" type="ORF">C6P46_006305</name>
</gene>